<reference evidence="1" key="1">
    <citation type="submission" date="2020-11" db="EMBL/GenBank/DDBJ databases">
        <title>Nocardioides sp. nov., isolated from Soil of Cynanchum wilfordii Hemsley rhizosphere.</title>
        <authorList>
            <person name="Lee J.-S."/>
            <person name="Suh M.K."/>
            <person name="Kim J.-S."/>
        </authorList>
    </citation>
    <scope>NUCLEOTIDE SEQUENCE</scope>
    <source>
        <strain evidence="1">KCTC 19275</strain>
    </source>
</reference>
<evidence type="ECO:0000313" key="2">
    <source>
        <dbReference type="Proteomes" id="UP000640489"/>
    </source>
</evidence>
<dbReference type="AlphaFoldDB" id="A0A930VEB6"/>
<dbReference type="GO" id="GO:0005975">
    <property type="term" value="P:carbohydrate metabolic process"/>
    <property type="evidence" value="ECO:0007669"/>
    <property type="project" value="UniProtKB-ARBA"/>
</dbReference>
<gene>
    <name evidence="1" type="ORF">ISU07_09725</name>
</gene>
<dbReference type="EMBL" id="JADKPN010000004">
    <property type="protein sequence ID" value="MBF4763403.1"/>
    <property type="molecule type" value="Genomic_DNA"/>
</dbReference>
<dbReference type="RefSeq" id="WP_194706584.1">
    <property type="nucleotide sequence ID" value="NZ_JADKPN010000004.1"/>
</dbReference>
<sequence>MLGPVAPASAATATLLYSCSGPGFGVGAYDFTAVVDSDVPAAVPYGPDRATGWTVHLVAPDSFRQWAVDQGFTTLAAGARLAPSVDNVPITDTAYASAAVTSVPTTSGSWDWGTASTGVFTTKLPASAVGHHVLTTTVEVTVAFQKNGVNAWATSATCTLDASVPPADAVVDQYDVVAATTTTGLTLKGDVATATVTSNGAPPSGTVTFSVSSTTVTMNLVSGRASATLPVLPPGGYQVSAQFVPTQPTQETGSTGYATYLAPRIATSTAAAARYRPARDLVKARAVVSTEGFDVAGRVTFVLKHNGVTLHNVTVDLNSVHVAKKTFRHITAPGRYVVIARYVSNETYRPSSDRTTFRVRR</sequence>
<keyword evidence="2" id="KW-1185">Reference proteome</keyword>
<protein>
    <submittedName>
        <fullName evidence="1">Ig-like domain repeat protein</fullName>
    </submittedName>
</protein>
<dbReference type="Gene3D" id="2.60.40.10">
    <property type="entry name" value="Immunoglobulins"/>
    <property type="match status" value="1"/>
</dbReference>
<organism evidence="1 2">
    <name type="scientific">Nocardioides islandensis</name>
    <dbReference type="NCBI Taxonomy" id="433663"/>
    <lineage>
        <taxon>Bacteria</taxon>
        <taxon>Bacillati</taxon>
        <taxon>Actinomycetota</taxon>
        <taxon>Actinomycetes</taxon>
        <taxon>Propionibacteriales</taxon>
        <taxon>Nocardioidaceae</taxon>
        <taxon>Nocardioides</taxon>
    </lineage>
</organism>
<name>A0A930VEB6_9ACTN</name>
<accession>A0A930VEB6</accession>
<comment type="caution">
    <text evidence="1">The sequence shown here is derived from an EMBL/GenBank/DDBJ whole genome shotgun (WGS) entry which is preliminary data.</text>
</comment>
<dbReference type="InterPro" id="IPR013783">
    <property type="entry name" value="Ig-like_fold"/>
</dbReference>
<proteinExistence type="predicted"/>
<dbReference type="Proteomes" id="UP000640489">
    <property type="component" value="Unassembled WGS sequence"/>
</dbReference>
<evidence type="ECO:0000313" key="1">
    <source>
        <dbReference type="EMBL" id="MBF4763403.1"/>
    </source>
</evidence>